<dbReference type="InterPro" id="IPR005225">
    <property type="entry name" value="Small_GTP-bd"/>
</dbReference>
<comment type="similarity">
    <text evidence="5">Belongs to the small GTPase superfamily. Arf family.</text>
</comment>
<organism evidence="6 7">
    <name type="scientific">Henningerozyma blattae (strain ATCC 34711 / CBS 6284 / DSM 70876 / NBRC 10599 / NRRL Y-10934 / UCD 77-7)</name>
    <name type="common">Yeast</name>
    <name type="synonym">Tetrapisispora blattae</name>
    <dbReference type="NCBI Taxonomy" id="1071380"/>
    <lineage>
        <taxon>Eukaryota</taxon>
        <taxon>Fungi</taxon>
        <taxon>Dikarya</taxon>
        <taxon>Ascomycota</taxon>
        <taxon>Saccharomycotina</taxon>
        <taxon>Saccharomycetes</taxon>
        <taxon>Saccharomycetales</taxon>
        <taxon>Saccharomycetaceae</taxon>
        <taxon>Henningerozyma</taxon>
    </lineage>
</organism>
<dbReference type="SMART" id="SM00177">
    <property type="entry name" value="ARF"/>
    <property type="match status" value="1"/>
</dbReference>
<keyword evidence="4" id="KW-0460">Magnesium</keyword>
<dbReference type="GO" id="GO:0007021">
    <property type="term" value="P:tubulin complex assembly"/>
    <property type="evidence" value="ECO:0007669"/>
    <property type="project" value="EnsemblFungi"/>
</dbReference>
<dbReference type="GO" id="GO:0046872">
    <property type="term" value="F:metal ion binding"/>
    <property type="evidence" value="ECO:0007669"/>
    <property type="project" value="UniProtKB-KW"/>
</dbReference>
<evidence type="ECO:0000256" key="4">
    <source>
        <dbReference type="PIRSR" id="PIRSR606689-2"/>
    </source>
</evidence>
<keyword evidence="2 3" id="KW-0342">GTP-binding</keyword>
<feature type="binding site" evidence="4">
    <location>
        <position position="30"/>
    </location>
    <ligand>
        <name>Mg(2+)</name>
        <dbReference type="ChEBI" id="CHEBI:18420"/>
    </ligand>
</feature>
<dbReference type="Gene3D" id="3.40.50.300">
    <property type="entry name" value="P-loop containing nucleotide triphosphate hydrolases"/>
    <property type="match status" value="1"/>
</dbReference>
<gene>
    <name evidence="6" type="primary">TBLA0B09230</name>
    <name evidence="6" type="ORF">TBLA_0B09230</name>
</gene>
<evidence type="ECO:0000256" key="3">
    <source>
        <dbReference type="PIRSR" id="PIRSR606689-1"/>
    </source>
</evidence>
<sequence>MGLLTIIKKQKRKDHELRVLIIGLDNSGKSTLINSLLPEECKSQESIIPTIGFMIHHMSYGSKVLDIWDIGGQRSLRPFWENYFSKTDVIIWCVDSKARDRVEESQKEWMKFVERDCGYVGRDVKVIVVINKVDLVDEIELKEMINIVRKRLGC</sequence>
<dbReference type="STRING" id="1071380.I2H038"/>
<feature type="binding site" evidence="3">
    <location>
        <begin position="23"/>
        <end position="30"/>
    </location>
    <ligand>
        <name>GTP</name>
        <dbReference type="ChEBI" id="CHEBI:37565"/>
    </ligand>
</feature>
<dbReference type="NCBIfam" id="TIGR00231">
    <property type="entry name" value="small_GTP"/>
    <property type="match status" value="1"/>
</dbReference>
<dbReference type="GO" id="GO:0003924">
    <property type="term" value="F:GTPase activity"/>
    <property type="evidence" value="ECO:0007669"/>
    <property type="project" value="InterPro"/>
</dbReference>
<keyword evidence="1 3" id="KW-0547">Nucleotide-binding</keyword>
<dbReference type="GO" id="GO:0005525">
    <property type="term" value="F:GTP binding"/>
    <property type="evidence" value="ECO:0007669"/>
    <property type="project" value="UniProtKB-KW"/>
</dbReference>
<dbReference type="RefSeq" id="XP_004179259.1">
    <property type="nucleotide sequence ID" value="XM_004179211.1"/>
</dbReference>
<keyword evidence="4" id="KW-0479">Metal-binding</keyword>
<dbReference type="OrthoDB" id="2011769at2759"/>
<keyword evidence="7" id="KW-1185">Reference proteome</keyword>
<feature type="binding site" evidence="3">
    <location>
        <position position="72"/>
    </location>
    <ligand>
        <name>GTP</name>
        <dbReference type="ChEBI" id="CHEBI:37565"/>
    </ligand>
</feature>
<dbReference type="PANTHER" id="PTHR45697">
    <property type="entry name" value="ADP-RIBOSYLATION FACTOR-LIKE PROTEIN 2-RELATED"/>
    <property type="match status" value="1"/>
</dbReference>
<evidence type="ECO:0008006" key="8">
    <source>
        <dbReference type="Google" id="ProtNLM"/>
    </source>
</evidence>
<dbReference type="PRINTS" id="PR00328">
    <property type="entry name" value="SAR1GTPBP"/>
</dbReference>
<evidence type="ECO:0000313" key="6">
    <source>
        <dbReference type="EMBL" id="CCH59740.1"/>
    </source>
</evidence>
<dbReference type="GeneID" id="14494696"/>
<dbReference type="GO" id="GO:0006457">
    <property type="term" value="P:protein folding"/>
    <property type="evidence" value="ECO:0007669"/>
    <property type="project" value="EnsemblFungi"/>
</dbReference>
<proteinExistence type="inferred from homology"/>
<evidence type="ECO:0000313" key="7">
    <source>
        <dbReference type="Proteomes" id="UP000002866"/>
    </source>
</evidence>
<dbReference type="SUPFAM" id="SSF52540">
    <property type="entry name" value="P-loop containing nucleoside triphosphate hydrolases"/>
    <property type="match status" value="1"/>
</dbReference>
<evidence type="ECO:0000256" key="1">
    <source>
        <dbReference type="ARBA" id="ARBA00022741"/>
    </source>
</evidence>
<dbReference type="AlphaFoldDB" id="I2H038"/>
<dbReference type="OMA" id="ENILDWI"/>
<feature type="binding site" evidence="3">
    <location>
        <begin position="131"/>
        <end position="134"/>
    </location>
    <ligand>
        <name>GTP</name>
        <dbReference type="ChEBI" id="CHEBI:37565"/>
    </ligand>
</feature>
<dbReference type="PROSITE" id="PS51417">
    <property type="entry name" value="ARF"/>
    <property type="match status" value="1"/>
</dbReference>
<evidence type="ECO:0000256" key="2">
    <source>
        <dbReference type="ARBA" id="ARBA00023134"/>
    </source>
</evidence>
<feature type="binding site" evidence="4">
    <location>
        <position position="50"/>
    </location>
    <ligand>
        <name>Mg(2+)</name>
        <dbReference type="ChEBI" id="CHEBI:18420"/>
    </ligand>
</feature>
<dbReference type="Pfam" id="PF00025">
    <property type="entry name" value="Arf"/>
    <property type="match status" value="1"/>
</dbReference>
<protein>
    <recommendedName>
        <fullName evidence="8">ADP-ribosylation factor-like protein 2</fullName>
    </recommendedName>
</protein>
<dbReference type="KEGG" id="tbl:TBLA_0B09230"/>
<dbReference type="InterPro" id="IPR027417">
    <property type="entry name" value="P-loop_NTPase"/>
</dbReference>
<dbReference type="EMBL" id="HE806317">
    <property type="protein sequence ID" value="CCH59740.1"/>
    <property type="molecule type" value="Genomic_DNA"/>
</dbReference>
<dbReference type="eggNOG" id="KOG0073">
    <property type="taxonomic scope" value="Eukaryota"/>
</dbReference>
<reference evidence="6 7" key="1">
    <citation type="journal article" date="2011" name="Proc. Natl. Acad. Sci. U.S.A.">
        <title>Evolutionary erosion of yeast sex chromosomes by mating-type switching accidents.</title>
        <authorList>
            <person name="Gordon J.L."/>
            <person name="Armisen D."/>
            <person name="Proux-Wera E."/>
            <person name="Oheigeartaigh S.S."/>
            <person name="Byrne K.P."/>
            <person name="Wolfe K.H."/>
        </authorList>
    </citation>
    <scope>NUCLEOTIDE SEQUENCE [LARGE SCALE GENOMIC DNA]</scope>
    <source>
        <strain evidence="7">ATCC 34711 / CBS 6284 / DSM 70876 / NBRC 10599 / NRRL Y-10934 / UCD 77-7</strain>
    </source>
</reference>
<dbReference type="HOGENOM" id="CLU_040729_12_3_1"/>
<name>I2H038_HENB6</name>
<accession>I2H038</accession>
<dbReference type="InterPro" id="IPR006689">
    <property type="entry name" value="Small_GTPase_ARF/SAR"/>
</dbReference>
<dbReference type="InParanoid" id="I2H038"/>
<dbReference type="FunCoup" id="I2H038">
    <property type="interactions" value="65"/>
</dbReference>
<evidence type="ECO:0000256" key="5">
    <source>
        <dbReference type="RuleBase" id="RU003925"/>
    </source>
</evidence>
<dbReference type="Proteomes" id="UP000002866">
    <property type="component" value="Chromosome 2"/>
</dbReference>
<dbReference type="InterPro" id="IPR044612">
    <property type="entry name" value="ARL2/3"/>
</dbReference>